<dbReference type="Proteomes" id="UP000006230">
    <property type="component" value="Unassembled WGS sequence"/>
</dbReference>
<dbReference type="InterPro" id="IPR036188">
    <property type="entry name" value="FAD/NAD-bd_sf"/>
</dbReference>
<dbReference type="EMBL" id="AATQ01000001">
    <property type="protein sequence ID" value="EAU48476.1"/>
    <property type="molecule type" value="Genomic_DNA"/>
</dbReference>
<comment type="caution">
    <text evidence="1">The sequence shown here is derived from an EMBL/GenBank/DDBJ whole genome shotgun (WGS) entry which is preliminary data.</text>
</comment>
<dbReference type="PANTHER" id="PTHR43747:SF4">
    <property type="entry name" value="FLAVIN-DEPENDENT TRYPTOPHAN HALOGENASE"/>
    <property type="match status" value="1"/>
</dbReference>
<evidence type="ECO:0000313" key="1">
    <source>
        <dbReference type="EMBL" id="EAU48476.1"/>
    </source>
</evidence>
<sequence>MRDMLRRFGLSERGVLAACDASFKHGIRFDDWSGPGSRCLHPFHRHALPRDIAARWLASSGEPPFAAIASAQAALIAHERAPRPAGAPEFTGPVPYAYHLDAEKFAEYLAGELTSRGVTRQSAHVTGVLREGETVTALRTEDGAPLSADLWVDCTGFAGLLLPEEGRDWVSYADRLLCDRAVTMRVPEDDPAYTPAPFTRARALEAGWCWDIGLRHRRGRGYVYSSAHLSDDEAEAALRAEEGQHSAELPARVIHFTPGRRAAPWQGNVVALGLAAGFLEPLESTGLFLADFAARALVEMFPAAPGLPMQPLARRYNALLAEMHDDLADFLALHYAVAQRRDTTFWRDAAKAALRSERLRELLELWQLRPPSFADFSYRYSPFSHTAWEFILLGMGWRPATAPAGTTPCAAPAEALTRQMLDALPDHGTLLRHLAQACR</sequence>
<accession>Q0FWS6</accession>
<gene>
    <name evidence="1" type="ORF">R2601_02848</name>
</gene>
<dbReference type="PANTHER" id="PTHR43747">
    <property type="entry name" value="FAD-BINDING PROTEIN"/>
    <property type="match status" value="1"/>
</dbReference>
<dbReference type="STRING" id="314265.R2601_02848"/>
<reference evidence="1 2" key="1">
    <citation type="journal article" date="2010" name="J. Bacteriol.">
        <title>Genome sequences of Pelagibaca bermudensis HTCC2601T and Maritimibacter alkaliphilus HTCC2654T, the type strains of two marine Roseobacter genera.</title>
        <authorList>
            <person name="Thrash J.C."/>
            <person name="Cho J.C."/>
            <person name="Ferriera S."/>
            <person name="Johnson J."/>
            <person name="Vergin K.L."/>
            <person name="Giovannoni S.J."/>
        </authorList>
    </citation>
    <scope>NUCLEOTIDE SEQUENCE [LARGE SCALE GENOMIC DNA]</scope>
    <source>
        <strain evidence="2">DSM 26914 / JCM 13377 / KCTC 12554 / HTCC2601</strain>
    </source>
</reference>
<dbReference type="eggNOG" id="COG0644">
    <property type="taxonomic scope" value="Bacteria"/>
</dbReference>
<dbReference type="AlphaFoldDB" id="Q0FWS6"/>
<dbReference type="InterPro" id="IPR006905">
    <property type="entry name" value="Flavin_halogenase"/>
</dbReference>
<dbReference type="SUPFAM" id="SSF51905">
    <property type="entry name" value="FAD/NAD(P)-binding domain"/>
    <property type="match status" value="1"/>
</dbReference>
<name>Q0FWS6_SALBH</name>
<dbReference type="Gene3D" id="3.50.50.60">
    <property type="entry name" value="FAD/NAD(P)-binding domain"/>
    <property type="match status" value="1"/>
</dbReference>
<dbReference type="GO" id="GO:0004497">
    <property type="term" value="F:monooxygenase activity"/>
    <property type="evidence" value="ECO:0007669"/>
    <property type="project" value="InterPro"/>
</dbReference>
<proteinExistence type="predicted"/>
<dbReference type="Pfam" id="PF04820">
    <property type="entry name" value="Trp_halogenase"/>
    <property type="match status" value="1"/>
</dbReference>
<organism evidence="1 2">
    <name type="scientific">Salipiger bermudensis (strain DSM 26914 / JCM 13377 / KCTC 12554 / HTCC2601)</name>
    <name type="common">Pelagibaca bermudensis</name>
    <dbReference type="NCBI Taxonomy" id="314265"/>
    <lineage>
        <taxon>Bacteria</taxon>
        <taxon>Pseudomonadati</taxon>
        <taxon>Pseudomonadota</taxon>
        <taxon>Alphaproteobacteria</taxon>
        <taxon>Rhodobacterales</taxon>
        <taxon>Roseobacteraceae</taxon>
        <taxon>Salipiger</taxon>
    </lineage>
</organism>
<dbReference type="InterPro" id="IPR050816">
    <property type="entry name" value="Flavin-dep_Halogenase_NPB"/>
</dbReference>
<protein>
    <submittedName>
        <fullName evidence="1">Tryptophan halogenase, putative</fullName>
    </submittedName>
</protein>
<keyword evidence="2" id="KW-1185">Reference proteome</keyword>
<dbReference type="HOGENOM" id="CLU_022247_0_0_5"/>
<evidence type="ECO:0000313" key="2">
    <source>
        <dbReference type="Proteomes" id="UP000006230"/>
    </source>
</evidence>